<dbReference type="EMBL" id="PQFF01000298">
    <property type="protein sequence ID" value="RHZ64180.1"/>
    <property type="molecule type" value="Genomic_DNA"/>
</dbReference>
<accession>A0A397HUB7</accession>
<dbReference type="AlphaFoldDB" id="A0A397HUB7"/>
<comment type="caution">
    <text evidence="2">The sequence shown here is derived from an EMBL/GenBank/DDBJ whole genome shotgun (WGS) entry which is preliminary data.</text>
</comment>
<feature type="region of interest" description="Disordered" evidence="1">
    <location>
        <begin position="57"/>
        <end position="79"/>
    </location>
</feature>
<proteinExistence type="predicted"/>
<evidence type="ECO:0000313" key="2">
    <source>
        <dbReference type="EMBL" id="RHZ64180.1"/>
    </source>
</evidence>
<evidence type="ECO:0000313" key="3">
    <source>
        <dbReference type="Proteomes" id="UP000266861"/>
    </source>
</evidence>
<organism evidence="2 3">
    <name type="scientific">Diversispora epigaea</name>
    <dbReference type="NCBI Taxonomy" id="1348612"/>
    <lineage>
        <taxon>Eukaryota</taxon>
        <taxon>Fungi</taxon>
        <taxon>Fungi incertae sedis</taxon>
        <taxon>Mucoromycota</taxon>
        <taxon>Glomeromycotina</taxon>
        <taxon>Glomeromycetes</taxon>
        <taxon>Diversisporales</taxon>
        <taxon>Diversisporaceae</taxon>
        <taxon>Diversispora</taxon>
    </lineage>
</organism>
<keyword evidence="3" id="KW-1185">Reference proteome</keyword>
<evidence type="ECO:0000256" key="1">
    <source>
        <dbReference type="SAM" id="MobiDB-lite"/>
    </source>
</evidence>
<reference evidence="2 3" key="1">
    <citation type="submission" date="2018-08" db="EMBL/GenBank/DDBJ databases">
        <title>Genome and evolution of the arbuscular mycorrhizal fungus Diversispora epigaea (formerly Glomus versiforme) and its bacterial endosymbionts.</title>
        <authorList>
            <person name="Sun X."/>
            <person name="Fei Z."/>
            <person name="Harrison M."/>
        </authorList>
    </citation>
    <scope>NUCLEOTIDE SEQUENCE [LARGE SCALE GENOMIC DNA]</scope>
    <source>
        <strain evidence="2 3">IT104</strain>
    </source>
</reference>
<dbReference type="Proteomes" id="UP000266861">
    <property type="component" value="Unassembled WGS sequence"/>
</dbReference>
<protein>
    <submittedName>
        <fullName evidence="2">Uncharacterized protein</fullName>
    </submittedName>
</protein>
<sequence>MTHDRAYEYINRICSSKNISDKISSICTLHRMIWNIIKQWAQIEHLNSRGILILSTSPRRKQPGTTKSKNCKSKREISKDKLKISKTSTQIMKFQRYWFGPRLQIARDFNDFTKEMSNGIKQNFQVSLVSNRDINARNILKQN</sequence>
<name>A0A397HUB7_9GLOM</name>
<gene>
    <name evidence="2" type="ORF">Glove_326g168</name>
</gene>